<feature type="region of interest" description="Disordered" evidence="1">
    <location>
        <begin position="117"/>
        <end position="141"/>
    </location>
</feature>
<evidence type="ECO:0008006" key="4">
    <source>
        <dbReference type="Google" id="ProtNLM"/>
    </source>
</evidence>
<keyword evidence="3" id="KW-1185">Reference proteome</keyword>
<sequence length="141" mass="15146">MRTRRVLTYFGAWLAATTAAGTLTWLGVRDVIRDTVIERPGPLPVAGADPTSQPPAGPDAAQTDPAQPPDIRNYDVDGGRAVLAVRADGADLVSAVPRPGHGVQTREGDGWLRVEFRRGEQTSSVTASWREHPPRISTQRG</sequence>
<reference evidence="2" key="1">
    <citation type="submission" date="2020-10" db="EMBL/GenBank/DDBJ databases">
        <title>Diversity and distribution of actinomycetes associated with coral in the coast of Hainan.</title>
        <authorList>
            <person name="Li F."/>
        </authorList>
    </citation>
    <scope>NUCLEOTIDE SEQUENCE</scope>
    <source>
        <strain evidence="2">HNM0983</strain>
    </source>
</reference>
<protein>
    <recommendedName>
        <fullName evidence="4">Secreted protein</fullName>
    </recommendedName>
</protein>
<evidence type="ECO:0000313" key="2">
    <source>
        <dbReference type="EMBL" id="MBE9375124.1"/>
    </source>
</evidence>
<name>A0A929B8E8_9PSEU</name>
<accession>A0A929B8E8</accession>
<dbReference type="Proteomes" id="UP000598360">
    <property type="component" value="Unassembled WGS sequence"/>
</dbReference>
<comment type="caution">
    <text evidence="2">The sequence shown here is derived from an EMBL/GenBank/DDBJ whole genome shotgun (WGS) entry which is preliminary data.</text>
</comment>
<gene>
    <name evidence="2" type="ORF">IQ251_11795</name>
</gene>
<dbReference type="AlphaFoldDB" id="A0A929B8E8"/>
<evidence type="ECO:0000313" key="3">
    <source>
        <dbReference type="Proteomes" id="UP000598360"/>
    </source>
</evidence>
<dbReference type="RefSeq" id="WP_193928556.1">
    <property type="nucleotide sequence ID" value="NZ_JADEYC010000018.1"/>
</dbReference>
<feature type="region of interest" description="Disordered" evidence="1">
    <location>
        <begin position="39"/>
        <end position="75"/>
    </location>
</feature>
<evidence type="ECO:0000256" key="1">
    <source>
        <dbReference type="SAM" id="MobiDB-lite"/>
    </source>
</evidence>
<proteinExistence type="predicted"/>
<organism evidence="2 3">
    <name type="scientific">Saccharopolyspora montiporae</name>
    <dbReference type="NCBI Taxonomy" id="2781240"/>
    <lineage>
        <taxon>Bacteria</taxon>
        <taxon>Bacillati</taxon>
        <taxon>Actinomycetota</taxon>
        <taxon>Actinomycetes</taxon>
        <taxon>Pseudonocardiales</taxon>
        <taxon>Pseudonocardiaceae</taxon>
        <taxon>Saccharopolyspora</taxon>
    </lineage>
</organism>
<dbReference type="EMBL" id="JADEYC010000018">
    <property type="protein sequence ID" value="MBE9375124.1"/>
    <property type="molecule type" value="Genomic_DNA"/>
</dbReference>